<dbReference type="AlphaFoldDB" id="A0A8S0S3J5"/>
<evidence type="ECO:0000313" key="8">
    <source>
        <dbReference type="Proteomes" id="UP000594638"/>
    </source>
</evidence>
<comment type="subcellular location">
    <subcellularLocation>
        <location evidence="5">Nucleus</location>
    </subcellularLocation>
</comment>
<dbReference type="GO" id="GO:0003677">
    <property type="term" value="F:DNA binding"/>
    <property type="evidence" value="ECO:0007669"/>
    <property type="project" value="UniProtKB-UniRule"/>
</dbReference>
<keyword evidence="3 5" id="KW-0238">DNA-binding</keyword>
<evidence type="ECO:0000256" key="1">
    <source>
        <dbReference type="ARBA" id="ARBA00005909"/>
    </source>
</evidence>
<evidence type="ECO:0000313" key="7">
    <source>
        <dbReference type="EMBL" id="CAA2986261.1"/>
    </source>
</evidence>
<dbReference type="InterPro" id="IPR008540">
    <property type="entry name" value="BES1_N"/>
</dbReference>
<dbReference type="GO" id="GO:0005634">
    <property type="term" value="C:nucleus"/>
    <property type="evidence" value="ECO:0007669"/>
    <property type="project" value="UniProtKB-SubCell"/>
</dbReference>
<dbReference type="GO" id="GO:0009742">
    <property type="term" value="P:brassinosteroid mediated signaling pathway"/>
    <property type="evidence" value="ECO:0007669"/>
    <property type="project" value="UniProtKB-UniRule"/>
</dbReference>
<evidence type="ECO:0000256" key="2">
    <source>
        <dbReference type="ARBA" id="ARBA00023015"/>
    </source>
</evidence>
<keyword evidence="8" id="KW-1185">Reference proteome</keyword>
<protein>
    <recommendedName>
        <fullName evidence="5">Protein BZR1 homolog</fullName>
    </recommendedName>
    <alternativeName>
        <fullName evidence="5">Protein BRASSINAZOLE-RESISTANT 1 homolog</fullName>
    </alternativeName>
</protein>
<dbReference type="InterPro" id="IPR033264">
    <property type="entry name" value="BZR"/>
</dbReference>
<keyword evidence="2 5" id="KW-0805">Transcription regulation</keyword>
<feature type="domain" description="BES1/BZR1 plant transcription factor N-terminal" evidence="6">
    <location>
        <begin position="1"/>
        <end position="43"/>
    </location>
</feature>
<gene>
    <name evidence="7" type="ORF">OLEA9_D000019</name>
</gene>
<comment type="caution">
    <text evidence="7">The sequence shown here is derived from an EMBL/GenBank/DDBJ whole genome shotgun (WGS) entry which is preliminary data.</text>
</comment>
<dbReference type="Proteomes" id="UP000594638">
    <property type="component" value="Unassembled WGS sequence"/>
</dbReference>
<evidence type="ECO:0000256" key="5">
    <source>
        <dbReference type="RuleBase" id="RU369040"/>
    </source>
</evidence>
<name>A0A8S0S3J5_OLEEU</name>
<proteinExistence type="inferred from homology"/>
<comment type="function">
    <text evidence="5">Functions in brassinosteroid signaling. May function as transcriptional repressor.</text>
</comment>
<evidence type="ECO:0000256" key="4">
    <source>
        <dbReference type="ARBA" id="ARBA00023163"/>
    </source>
</evidence>
<keyword evidence="4 5" id="KW-0804">Transcription</keyword>
<comment type="similarity">
    <text evidence="1 5">Belongs to the BZR/LAT61 family.</text>
</comment>
<keyword evidence="5" id="KW-1070">Brassinosteroid signaling pathway</keyword>
<organism evidence="7 8">
    <name type="scientific">Olea europaea subsp. europaea</name>
    <dbReference type="NCBI Taxonomy" id="158383"/>
    <lineage>
        <taxon>Eukaryota</taxon>
        <taxon>Viridiplantae</taxon>
        <taxon>Streptophyta</taxon>
        <taxon>Embryophyta</taxon>
        <taxon>Tracheophyta</taxon>
        <taxon>Spermatophyta</taxon>
        <taxon>Magnoliopsida</taxon>
        <taxon>eudicotyledons</taxon>
        <taxon>Gunneridae</taxon>
        <taxon>Pentapetalae</taxon>
        <taxon>asterids</taxon>
        <taxon>lamiids</taxon>
        <taxon>Lamiales</taxon>
        <taxon>Oleaceae</taxon>
        <taxon>Oleeae</taxon>
        <taxon>Olea</taxon>
    </lineage>
</organism>
<dbReference type="GO" id="GO:0003700">
    <property type="term" value="F:DNA-binding transcription factor activity"/>
    <property type="evidence" value="ECO:0007669"/>
    <property type="project" value="UniProtKB-UniRule"/>
</dbReference>
<feature type="non-terminal residue" evidence="7">
    <location>
        <position position="86"/>
    </location>
</feature>
<accession>A0A8S0S3J5</accession>
<dbReference type="OrthoDB" id="1907033at2759"/>
<dbReference type="GO" id="GO:0006351">
    <property type="term" value="P:DNA-templated transcription"/>
    <property type="evidence" value="ECO:0007669"/>
    <property type="project" value="InterPro"/>
</dbReference>
<dbReference type="PANTHER" id="PTHR31506">
    <property type="entry name" value="BES1/BZR1 HOMOLOG PROTEIN 3-RELATED"/>
    <property type="match status" value="1"/>
</dbReference>
<dbReference type="Pfam" id="PF05687">
    <property type="entry name" value="BES1_N"/>
    <property type="match status" value="1"/>
</dbReference>
<dbReference type="PANTHER" id="PTHR31506:SF2">
    <property type="entry name" value="BES1_BZR1 HOMOLOG PROTEIN 3"/>
    <property type="match status" value="1"/>
</dbReference>
<evidence type="ECO:0000259" key="6">
    <source>
        <dbReference type="Pfam" id="PF05687"/>
    </source>
</evidence>
<dbReference type="Gramene" id="OE9D000019T1">
    <property type="protein sequence ID" value="OE9D000019C1"/>
    <property type="gene ID" value="OE9D000019"/>
</dbReference>
<reference evidence="7 8" key="1">
    <citation type="submission" date="2019-12" db="EMBL/GenBank/DDBJ databases">
        <authorList>
            <person name="Alioto T."/>
            <person name="Alioto T."/>
            <person name="Gomez Garrido J."/>
        </authorList>
    </citation>
    <scope>NUCLEOTIDE SEQUENCE [LARGE SCALE GENOMIC DNA]</scope>
</reference>
<sequence length="86" mass="10285">MYGSYKLPKHYDNKEVLKALCNETGWIVEEDGIFYRMSNHNNQGRRRMRGRTFRAEREDNIGRTIYVFDIDHNAQNQVEKTCVMPK</sequence>
<dbReference type="EMBL" id="CACTIH010003849">
    <property type="protein sequence ID" value="CAA2986261.1"/>
    <property type="molecule type" value="Genomic_DNA"/>
</dbReference>
<evidence type="ECO:0000256" key="3">
    <source>
        <dbReference type="ARBA" id="ARBA00023125"/>
    </source>
</evidence>